<reference evidence="2 3" key="1">
    <citation type="submission" date="2019-03" db="EMBL/GenBank/DDBJ databases">
        <authorList>
            <person name="Kox A.R. M."/>
        </authorList>
    </citation>
    <scope>NUCLEOTIDE SEQUENCE [LARGE SCALE GENOMIC DNA]</scope>
    <source>
        <strain evidence="2">MTUNDRAET4 annotated genome</strain>
    </source>
</reference>
<accession>A0A4V6IMX4</accession>
<evidence type="ECO:0000313" key="2">
    <source>
        <dbReference type="EMBL" id="VFU09829.1"/>
    </source>
</evidence>
<proteinExistence type="predicted"/>
<protein>
    <recommendedName>
        <fullName evidence="4">DUF883 domain-containing protein</fullName>
    </recommendedName>
</protein>
<evidence type="ECO:0008006" key="4">
    <source>
        <dbReference type="Google" id="ProtNLM"/>
    </source>
</evidence>
<dbReference type="Proteomes" id="UP000294360">
    <property type="component" value="Chromosome"/>
</dbReference>
<feature type="region of interest" description="Disordered" evidence="1">
    <location>
        <begin position="1"/>
        <end position="32"/>
    </location>
</feature>
<name>A0A4V6IMX4_METTU</name>
<organism evidence="2 3">
    <name type="scientific">Methylocella tundrae</name>
    <dbReference type="NCBI Taxonomy" id="227605"/>
    <lineage>
        <taxon>Bacteria</taxon>
        <taxon>Pseudomonadati</taxon>
        <taxon>Pseudomonadota</taxon>
        <taxon>Alphaproteobacteria</taxon>
        <taxon>Hyphomicrobiales</taxon>
        <taxon>Beijerinckiaceae</taxon>
        <taxon>Methylocella</taxon>
    </lineage>
</organism>
<evidence type="ECO:0000313" key="3">
    <source>
        <dbReference type="Proteomes" id="UP000294360"/>
    </source>
</evidence>
<gene>
    <name evidence="2" type="ORF">MTUNDRAET4_2942</name>
</gene>
<sequence length="127" mass="13275">MASYDLDTASDDLRTTARNVQKSTKEGVEAAQGNARKIAEKINDRISDGVNASSAAASDALDRARETAGGIGAAASETFDEGVGRAEEVLKSGGRDLAKRVGRQPLEALLLAGAVGYLIGYLLHKRD</sequence>
<dbReference type="EMBL" id="LR536450">
    <property type="protein sequence ID" value="VFU09829.1"/>
    <property type="molecule type" value="Genomic_DNA"/>
</dbReference>
<evidence type="ECO:0000256" key="1">
    <source>
        <dbReference type="SAM" id="MobiDB-lite"/>
    </source>
</evidence>
<dbReference type="AlphaFoldDB" id="A0A4V6IMX4"/>
<dbReference type="KEGG" id="mtun:MTUNDRAET4_2942"/>